<keyword evidence="7 8" id="KW-0998">Cell outer membrane</keyword>
<dbReference type="InterPro" id="IPR037066">
    <property type="entry name" value="Plug_dom_sf"/>
</dbReference>
<keyword evidence="5 9" id="KW-0798">TonB box</keyword>
<evidence type="ECO:0000256" key="3">
    <source>
        <dbReference type="ARBA" id="ARBA00022452"/>
    </source>
</evidence>
<keyword evidence="4 8" id="KW-0812">Transmembrane</keyword>
<dbReference type="PATRIC" id="fig|158500.4.peg.493"/>
<evidence type="ECO:0000256" key="6">
    <source>
        <dbReference type="ARBA" id="ARBA00023136"/>
    </source>
</evidence>
<dbReference type="InterPro" id="IPR012910">
    <property type="entry name" value="Plug_dom"/>
</dbReference>
<evidence type="ECO:0000256" key="2">
    <source>
        <dbReference type="ARBA" id="ARBA00022448"/>
    </source>
</evidence>
<dbReference type="STRING" id="158500.BES08_02440"/>
<feature type="domain" description="TonB-dependent receptor plug" evidence="12">
    <location>
        <begin position="50"/>
        <end position="171"/>
    </location>
</feature>
<dbReference type="GO" id="GO:0009279">
    <property type="term" value="C:cell outer membrane"/>
    <property type="evidence" value="ECO:0007669"/>
    <property type="project" value="UniProtKB-SubCell"/>
</dbReference>
<keyword evidence="6 8" id="KW-0472">Membrane</keyword>
<dbReference type="CDD" id="cd01347">
    <property type="entry name" value="ligand_gated_channel"/>
    <property type="match status" value="1"/>
</dbReference>
<comment type="similarity">
    <text evidence="8 9">Belongs to the TonB-dependent receptor family.</text>
</comment>
<dbReference type="Gene3D" id="2.40.170.20">
    <property type="entry name" value="TonB-dependent receptor, beta-barrel domain"/>
    <property type="match status" value="1"/>
</dbReference>
<evidence type="ECO:0000259" key="11">
    <source>
        <dbReference type="Pfam" id="PF00593"/>
    </source>
</evidence>
<dbReference type="PANTHER" id="PTHR47234:SF3">
    <property type="entry name" value="SECRETIN_TONB SHORT N-TERMINAL DOMAIN-CONTAINING PROTEIN"/>
    <property type="match status" value="1"/>
</dbReference>
<feature type="chain" id="PRO_5001552143" evidence="10">
    <location>
        <begin position="21"/>
        <end position="775"/>
    </location>
</feature>
<keyword evidence="10" id="KW-0732">Signal</keyword>
<name>A0A031K6S6_9SPHN</name>
<dbReference type="InterPro" id="IPR039426">
    <property type="entry name" value="TonB-dep_rcpt-like"/>
</dbReference>
<dbReference type="AlphaFoldDB" id="A0A031K6S6"/>
<sequence length="775" mass="82104">MKFTNALALTAVSTVAIAQAQVAGAQETAAAADTDSEIVVTGSRAQGRSKLDTASPVDVVTIQDLKQQGTTELGTALANSVPSISFPRPSATDGTDAIRPATLRGMSPDQTLVLINGVRAHTSASLNVNGVVGRGSAAVDLNTIPSTALQSIEVLRDGASAQYGSDAIAGVVNLRLREADHGGGATVTYGIYDTQIDTARDSRDVTGESTVTAAGWQGIKLGQDGFLTVSGEYTKRNPTSRGDVDPRLATPVVDNRFGDPEVESYSVYVNSAKPLNETWEVYAFGGYQYRDSSSAAFPRLDSAAAAYGLDGFLPKINTHSKDLTVTGGLRGEIAGWKTDLNVSYGRNRIDYRTRDSANYTYGAASQTEFYDGASIYDQWVAGIDFSKQFDVFQSLNVAWGVEGRRESYEIKAGEAASYGYGTAYPNATPGAQGFPGFSTLNEVNEHRQNGSIYLDLEAQVTDKLLVALAGRGEKYSDFGSTGTGKLSLRYDFSPAFAIRGTASTGFRAPSLIQQYYTSITSVIQNGNQIVTGTYPSTSAEATSLGGKALEAEKSTNLSAGFVLRTGGFSLTVDGYRIHVRNQIGLSENIAVTTIPNVSAARFFLNGLATTTKGIDAVANYKIVTEGAGTFDLTVAGNVNDIKVTKVPANTALFARSRILTIEDGTPGEKVSGTVVWTGDTLGATARVTYYGDVLQPGTVATSDLHTGKRAITDLELRYQPKDASFNLALGASNLLDVYPKKVPAALNTTGVTAFPYYSPFGFNGRYLYVRAGLSW</sequence>
<evidence type="ECO:0000256" key="4">
    <source>
        <dbReference type="ARBA" id="ARBA00022692"/>
    </source>
</evidence>
<accession>A0A031K6S6</accession>
<dbReference type="PROSITE" id="PS52016">
    <property type="entry name" value="TONB_DEPENDENT_REC_3"/>
    <property type="match status" value="1"/>
</dbReference>
<dbReference type="Gene3D" id="2.170.130.10">
    <property type="entry name" value="TonB-dependent receptor, plug domain"/>
    <property type="match status" value="1"/>
</dbReference>
<evidence type="ECO:0000256" key="8">
    <source>
        <dbReference type="PROSITE-ProRule" id="PRU01360"/>
    </source>
</evidence>
<dbReference type="Pfam" id="PF00593">
    <property type="entry name" value="TonB_dep_Rec_b-barrel"/>
    <property type="match status" value="1"/>
</dbReference>
<comment type="caution">
    <text evidence="13">The sequence shown here is derived from an EMBL/GenBank/DDBJ whole genome shotgun (WGS) entry which is preliminary data.</text>
</comment>
<feature type="domain" description="TonB-dependent receptor-like beta-barrel" evidence="11">
    <location>
        <begin position="287"/>
        <end position="734"/>
    </location>
</feature>
<feature type="signal peptide" evidence="10">
    <location>
        <begin position="1"/>
        <end position="20"/>
    </location>
</feature>
<evidence type="ECO:0000256" key="5">
    <source>
        <dbReference type="ARBA" id="ARBA00023077"/>
    </source>
</evidence>
<evidence type="ECO:0000256" key="7">
    <source>
        <dbReference type="ARBA" id="ARBA00023237"/>
    </source>
</evidence>
<gene>
    <name evidence="13" type="ORF">BV97_00476</name>
</gene>
<protein>
    <submittedName>
        <fullName evidence="13">TonB-dependent outer membrane receptor</fullName>
    </submittedName>
</protein>
<evidence type="ECO:0000256" key="1">
    <source>
        <dbReference type="ARBA" id="ARBA00004571"/>
    </source>
</evidence>
<evidence type="ECO:0000256" key="10">
    <source>
        <dbReference type="SAM" id="SignalP"/>
    </source>
</evidence>
<dbReference type="RefSeq" id="WP_036522705.1">
    <property type="nucleotide sequence ID" value="NZ_JFYZ01000001.1"/>
</dbReference>
<dbReference type="Pfam" id="PF07715">
    <property type="entry name" value="Plug"/>
    <property type="match status" value="1"/>
</dbReference>
<evidence type="ECO:0000259" key="12">
    <source>
        <dbReference type="Pfam" id="PF07715"/>
    </source>
</evidence>
<evidence type="ECO:0000313" key="13">
    <source>
        <dbReference type="EMBL" id="EZP84718.1"/>
    </source>
</evidence>
<keyword evidence="2 8" id="KW-0813">Transport</keyword>
<dbReference type="SUPFAM" id="SSF56935">
    <property type="entry name" value="Porins"/>
    <property type="match status" value="1"/>
</dbReference>
<reference evidence="13 14" key="1">
    <citation type="submission" date="2014-03" db="EMBL/GenBank/DDBJ databases">
        <title>Whole genome sequence of Novosphingobium resinovorum KF1.</title>
        <authorList>
            <person name="Gan H.M."/>
            <person name="Gan H.Y."/>
            <person name="Chew T.H."/>
            <person name="Savka M.A."/>
        </authorList>
    </citation>
    <scope>NUCLEOTIDE SEQUENCE [LARGE SCALE GENOMIC DNA]</scope>
    <source>
        <strain evidence="13 14">KF1</strain>
    </source>
</reference>
<organism evidence="13 14">
    <name type="scientific">Novosphingobium resinovorum</name>
    <dbReference type="NCBI Taxonomy" id="158500"/>
    <lineage>
        <taxon>Bacteria</taxon>
        <taxon>Pseudomonadati</taxon>
        <taxon>Pseudomonadota</taxon>
        <taxon>Alphaproteobacteria</taxon>
        <taxon>Sphingomonadales</taxon>
        <taxon>Sphingomonadaceae</taxon>
        <taxon>Novosphingobium</taxon>
    </lineage>
</organism>
<evidence type="ECO:0000313" key="14">
    <source>
        <dbReference type="Proteomes" id="UP000024329"/>
    </source>
</evidence>
<keyword evidence="13" id="KW-0675">Receptor</keyword>
<keyword evidence="3 8" id="KW-1134">Transmembrane beta strand</keyword>
<dbReference type="Proteomes" id="UP000024329">
    <property type="component" value="Unassembled WGS sequence"/>
</dbReference>
<dbReference type="EMBL" id="JFYZ01000001">
    <property type="protein sequence ID" value="EZP84718.1"/>
    <property type="molecule type" value="Genomic_DNA"/>
</dbReference>
<proteinExistence type="inferred from homology"/>
<dbReference type="eggNOG" id="COG4771">
    <property type="taxonomic scope" value="Bacteria"/>
</dbReference>
<dbReference type="InterPro" id="IPR000531">
    <property type="entry name" value="Beta-barrel_TonB"/>
</dbReference>
<dbReference type="PANTHER" id="PTHR47234">
    <property type="match status" value="1"/>
</dbReference>
<dbReference type="InterPro" id="IPR036942">
    <property type="entry name" value="Beta-barrel_TonB_sf"/>
</dbReference>
<comment type="subcellular location">
    <subcellularLocation>
        <location evidence="1 8">Cell outer membrane</location>
        <topology evidence="1 8">Multi-pass membrane protein</topology>
    </subcellularLocation>
</comment>
<evidence type="ECO:0000256" key="9">
    <source>
        <dbReference type="RuleBase" id="RU003357"/>
    </source>
</evidence>